<organism evidence="2 4">
    <name type="scientific">Pectobacterium parmentieri</name>
    <dbReference type="NCBI Taxonomy" id="1905730"/>
    <lineage>
        <taxon>Bacteria</taxon>
        <taxon>Pseudomonadati</taxon>
        <taxon>Pseudomonadota</taxon>
        <taxon>Gammaproteobacteria</taxon>
        <taxon>Enterobacterales</taxon>
        <taxon>Pectobacteriaceae</taxon>
        <taxon>Pectobacterium</taxon>
    </lineage>
</organism>
<accession>A0A0H3I746</accession>
<evidence type="ECO:0000313" key="5">
    <source>
        <dbReference type="Proteomes" id="UP001194579"/>
    </source>
</evidence>
<dbReference type="PATRIC" id="fig|1166016.3.peg.3016"/>
<dbReference type="RefSeq" id="WP_014700585.1">
    <property type="nucleotide sequence ID" value="NC_017845.1"/>
</dbReference>
<keyword evidence="1" id="KW-0732">Signal</keyword>
<dbReference type="eggNOG" id="ENOG50304MK">
    <property type="taxonomic scope" value="Bacteria"/>
</dbReference>
<feature type="signal peptide" evidence="1">
    <location>
        <begin position="1"/>
        <end position="19"/>
    </location>
</feature>
<gene>
    <name evidence="2" type="ordered locus">W5S_2968</name>
    <name evidence="3" type="ORF">F6Q06_05395</name>
</gene>
<dbReference type="EMBL" id="CP003415">
    <property type="protein sequence ID" value="AFI91051.1"/>
    <property type="molecule type" value="Genomic_DNA"/>
</dbReference>
<reference evidence="5" key="3">
    <citation type="submission" date="2023-07" db="EMBL/GenBank/DDBJ databases">
        <title>Identification of Pectobacterium versatile causing blackleg of potato from New York State with a whole genome sequencing approach.</title>
        <authorList>
            <person name="Ma X."/>
            <person name="Swingle B."/>
        </authorList>
    </citation>
    <scope>NUCLEOTIDE SEQUENCE [LARGE SCALE GENOMIC DNA]</scope>
    <source>
        <strain evidence="5">NY1588A</strain>
    </source>
</reference>
<evidence type="ECO:0000256" key="1">
    <source>
        <dbReference type="SAM" id="SignalP"/>
    </source>
</evidence>
<keyword evidence="5" id="KW-1185">Reference proteome</keyword>
<dbReference type="KEGG" id="pec:W5S_2968"/>
<reference evidence="2 4" key="1">
    <citation type="journal article" date="2012" name="J. Bacteriol.">
        <title>Genome sequence of Pectobacterium sp. strain SCC3193.</title>
        <authorList>
            <person name="Koskinen J.P."/>
            <person name="Laine P."/>
            <person name="Niemi O."/>
            <person name="Nykyri J."/>
            <person name="Harjunpaa H."/>
            <person name="Auvinen P."/>
            <person name="Paulin L."/>
            <person name="Pirhonen M."/>
            <person name="Palva T."/>
            <person name="Holm L."/>
        </authorList>
    </citation>
    <scope>NUCLEOTIDE SEQUENCE [LARGE SCALE GENOMIC DNA]</scope>
    <source>
        <strain evidence="2 4">SCC3193</strain>
    </source>
</reference>
<evidence type="ECO:0000313" key="3">
    <source>
        <dbReference type="EMBL" id="MBI0553929.1"/>
    </source>
</evidence>
<dbReference type="HOGENOM" id="CLU_577141_0_0_6"/>
<dbReference type="Proteomes" id="UP001194579">
    <property type="component" value="Unassembled WGS sequence"/>
</dbReference>
<dbReference type="AlphaFoldDB" id="A0A0H3I746"/>
<reference evidence="3" key="4">
    <citation type="submission" date="2024-05" db="EMBL/GenBank/DDBJ databases">
        <title>Identification of Pectobacterium versatile causing blackleg of potato from New York State with a whole genome sequencing approach.</title>
        <authorList>
            <person name="Ma X."/>
            <person name="Swingle B."/>
        </authorList>
    </citation>
    <scope>NUCLEOTIDE SEQUENCE</scope>
    <source>
        <strain evidence="3">NY1588A</strain>
    </source>
</reference>
<sequence length="473" mass="53249">MNLLTAIPVGLMLSSPAFALPSPQEMLKSVDWVPDSTVQVGKSINVLYRIVMHTGEVNESWLSADCTTDKKTLLFSTVTSSTRSDIRVYGTNSLLRYIPGVPFEPDEKSLLKTKPELDVCHQTIPAPQWVALSIRNDLKDQYFVDVSKSKREGEILKIRLATDYALTYKDKKYAAPYSIKIQDMILNCKNNQGKEINSYFIDNQGFITDYTATTEDNFISLGQEKVEISKKLCAIRDIHQLKSTGTLILREKALADNQLTLPNFEKNDPAYLQNYPLAKEVTTVIEKALANAPQPKAFQQLAYTQVSPDDDEMNISMHSATIIARQPDGTTLTLDKLTLGGVPFYTQHQRLFNIVELKKWDSIAPSPVVSQKLENTFSLPPKEGTEYHWKSIGSDNKSTSQQCQADKKWSNAKDISSAFTGRYLEIICTDNRGDGVPMSSDYAYIEDLGIFVRIGYQKSGQKQRFTFRDVMVK</sequence>
<evidence type="ECO:0000313" key="4">
    <source>
        <dbReference type="Proteomes" id="UP000008044"/>
    </source>
</evidence>
<reference evidence="2" key="2">
    <citation type="submission" date="2012-03" db="EMBL/GenBank/DDBJ databases">
        <authorList>
            <person name="Koskinen P."/>
            <person name="Laine P."/>
            <person name="Niemi O."/>
            <person name="Nykyri J."/>
            <person name="Harjunpaa H."/>
            <person name="Auvinen P."/>
            <person name="Paulin L."/>
            <person name="Pirhonen M."/>
            <person name="Palva T."/>
            <person name="Holm L."/>
        </authorList>
    </citation>
    <scope>NUCLEOTIDE SEQUENCE</scope>
    <source>
        <strain evidence="2">SCC3193</strain>
    </source>
</reference>
<dbReference type="Proteomes" id="UP000008044">
    <property type="component" value="Chromosome"/>
</dbReference>
<evidence type="ECO:0000313" key="2">
    <source>
        <dbReference type="EMBL" id="AFI91051.1"/>
    </source>
</evidence>
<feature type="chain" id="PRO_5002611858" description="Lipoprotein" evidence="1">
    <location>
        <begin position="20"/>
        <end position="473"/>
    </location>
</feature>
<evidence type="ECO:0008006" key="6">
    <source>
        <dbReference type="Google" id="ProtNLM"/>
    </source>
</evidence>
<name>A0A0H3I746_PECPM</name>
<dbReference type="EMBL" id="WABS01000008">
    <property type="protein sequence ID" value="MBI0553929.1"/>
    <property type="molecule type" value="Genomic_DNA"/>
</dbReference>
<protein>
    <recommendedName>
        <fullName evidence="6">Lipoprotein</fullName>
    </recommendedName>
</protein>
<proteinExistence type="predicted"/>